<dbReference type="PROSITE" id="PS50011">
    <property type="entry name" value="PROTEIN_KINASE_DOM"/>
    <property type="match status" value="1"/>
</dbReference>
<evidence type="ECO:0000259" key="3">
    <source>
        <dbReference type="PROSITE" id="PS50011"/>
    </source>
</evidence>
<dbReference type="InterPro" id="IPR011009">
    <property type="entry name" value="Kinase-like_dom_sf"/>
</dbReference>
<evidence type="ECO:0000313" key="4">
    <source>
        <dbReference type="EMBL" id="KAH6605846.1"/>
    </source>
</evidence>
<gene>
    <name evidence="4" type="ORF">Trco_004999</name>
</gene>
<dbReference type="SUPFAM" id="SSF56112">
    <property type="entry name" value="Protein kinase-like (PK-like)"/>
    <property type="match status" value="1"/>
</dbReference>
<keyword evidence="5" id="KW-1185">Reference proteome</keyword>
<protein>
    <recommendedName>
        <fullName evidence="2">Autophagy-related protein 1</fullName>
    </recommendedName>
</protein>
<sequence>MEWMPHDLHSVFLEDDKIPLLLSQVNSALVFMHANGFTRRDLKPENILTQHNAQGFLAKVADVGLSKYSSHGRMQTFAGSIAYTAPEIWDLDPDYTNVGANNASLQLDALDARLQSSLASDGNSVHSE</sequence>
<dbReference type="PANTHER" id="PTHR24348:SF68">
    <property type="entry name" value="SERINE_THREONINE-PROTEIN KINASE ATG1C"/>
    <property type="match status" value="1"/>
</dbReference>
<dbReference type="Pfam" id="PF00069">
    <property type="entry name" value="Pkinase"/>
    <property type="match status" value="1"/>
</dbReference>
<evidence type="ECO:0000256" key="1">
    <source>
        <dbReference type="ARBA" id="ARBA00004623"/>
    </source>
</evidence>
<feature type="domain" description="Protein kinase" evidence="3">
    <location>
        <begin position="1"/>
        <end position="128"/>
    </location>
</feature>
<dbReference type="InterPro" id="IPR045269">
    <property type="entry name" value="Atg1-like"/>
</dbReference>
<organism evidence="4 5">
    <name type="scientific">Trichoderma cornu-damae</name>
    <dbReference type="NCBI Taxonomy" id="654480"/>
    <lineage>
        <taxon>Eukaryota</taxon>
        <taxon>Fungi</taxon>
        <taxon>Dikarya</taxon>
        <taxon>Ascomycota</taxon>
        <taxon>Pezizomycotina</taxon>
        <taxon>Sordariomycetes</taxon>
        <taxon>Hypocreomycetidae</taxon>
        <taxon>Hypocreales</taxon>
        <taxon>Hypocreaceae</taxon>
        <taxon>Trichoderma</taxon>
    </lineage>
</organism>
<accession>A0A9P8QGP8</accession>
<evidence type="ECO:0000256" key="2">
    <source>
        <dbReference type="ARBA" id="ARBA00030237"/>
    </source>
</evidence>
<comment type="subcellular location">
    <subcellularLocation>
        <location evidence="1">Preautophagosomal structure membrane</location>
        <topology evidence="1">Peripheral membrane protein</topology>
    </subcellularLocation>
</comment>
<proteinExistence type="predicted"/>
<evidence type="ECO:0000313" key="5">
    <source>
        <dbReference type="Proteomes" id="UP000827724"/>
    </source>
</evidence>
<reference evidence="4" key="1">
    <citation type="submission" date="2021-08" db="EMBL/GenBank/DDBJ databases">
        <title>Chromosome-Level Trichoderma cornu-damae using Hi-C Data.</title>
        <authorList>
            <person name="Kim C.S."/>
        </authorList>
    </citation>
    <scope>NUCLEOTIDE SEQUENCE</scope>
    <source>
        <strain evidence="4">KA19-0412C</strain>
    </source>
</reference>
<dbReference type="GO" id="GO:0005524">
    <property type="term" value="F:ATP binding"/>
    <property type="evidence" value="ECO:0007669"/>
    <property type="project" value="InterPro"/>
</dbReference>
<dbReference type="OrthoDB" id="4935649at2759"/>
<dbReference type="PANTHER" id="PTHR24348">
    <property type="entry name" value="SERINE/THREONINE-PROTEIN KINASE UNC-51-RELATED"/>
    <property type="match status" value="1"/>
</dbReference>
<dbReference type="GO" id="GO:0010506">
    <property type="term" value="P:regulation of autophagy"/>
    <property type="evidence" value="ECO:0007669"/>
    <property type="project" value="InterPro"/>
</dbReference>
<dbReference type="GO" id="GO:0004674">
    <property type="term" value="F:protein serine/threonine kinase activity"/>
    <property type="evidence" value="ECO:0007669"/>
    <property type="project" value="InterPro"/>
</dbReference>
<name>A0A9P8QGP8_9HYPO</name>
<dbReference type="Proteomes" id="UP000827724">
    <property type="component" value="Unassembled WGS sequence"/>
</dbReference>
<dbReference type="GO" id="GO:0034045">
    <property type="term" value="C:phagophore assembly site membrane"/>
    <property type="evidence" value="ECO:0007669"/>
    <property type="project" value="UniProtKB-SubCell"/>
</dbReference>
<dbReference type="EMBL" id="JAIWOZ010000004">
    <property type="protein sequence ID" value="KAH6605846.1"/>
    <property type="molecule type" value="Genomic_DNA"/>
</dbReference>
<dbReference type="InterPro" id="IPR000719">
    <property type="entry name" value="Prot_kinase_dom"/>
</dbReference>
<dbReference type="Gene3D" id="1.10.510.10">
    <property type="entry name" value="Transferase(Phosphotransferase) domain 1"/>
    <property type="match status" value="1"/>
</dbReference>
<dbReference type="AlphaFoldDB" id="A0A9P8QGP8"/>
<comment type="caution">
    <text evidence="4">The sequence shown here is derived from an EMBL/GenBank/DDBJ whole genome shotgun (WGS) entry which is preliminary data.</text>
</comment>